<sequence>MRASPRMSGIAVAGAVVCATIAVWAGHHKPSAEPHAAPSRPPATQPPAPRQPADFVPYVNAWADAGDEGDAGGAGGAGYDMAAAAARGVKEFTLGFVVAGDGCAPVWDGGTPLDDQALELRIEDVRRTGGEVRISFGGAEGTELATVCTDVPELASAYAEVIERYQATKVDFDLEGDALVNTEATARRAQALALIQRTHEGLNISYTLPAMPDGLTPQSVAQLEAVKQEGVILSSVNIMAMNYSGDHTGDMGDYAIQAATATQARLREVFGMSDAAAWKMLAVTPMIGVNDVTGEIFTLEDASGLARFAADNGIGRLSMWSAERDQPCTPETSPSAAPTDPTADPTAGTPGAEQSQNAVPNTRCSGVAQRPGAFEAALRG</sequence>
<dbReference type="InterPro" id="IPR017853">
    <property type="entry name" value="GH"/>
</dbReference>
<dbReference type="PANTHER" id="PTHR42976:SF1">
    <property type="entry name" value="GH18 DOMAIN-CONTAINING PROTEIN-RELATED"/>
    <property type="match status" value="1"/>
</dbReference>
<dbReference type="CDD" id="cd06543">
    <property type="entry name" value="GH18_PF-ChiA-like"/>
    <property type="match status" value="1"/>
</dbReference>
<reference evidence="2 3" key="1">
    <citation type="submission" date="2023-02" db="EMBL/GenBank/DDBJ databases">
        <title>Streptomyces sp. SCA4-21 with antifungal activity against Fusarium oxysporum f. sp. cubense, Streptomyces sp. SCA2-17 with antifungal activity against Fusarium oxysporum f. sp. cubense.</title>
        <authorList>
            <person name="Qi D."/>
        </authorList>
    </citation>
    <scope>NUCLEOTIDE SEQUENCE [LARGE SCALE GENOMIC DNA]</scope>
    <source>
        <strain evidence="2 3">SCA4-21</strain>
    </source>
</reference>
<name>A0ABY9V1I1_9ACTN</name>
<dbReference type="PANTHER" id="PTHR42976">
    <property type="entry name" value="BIFUNCTIONAL CHITINASE/LYSOZYME-RELATED"/>
    <property type="match status" value="1"/>
</dbReference>
<feature type="region of interest" description="Disordered" evidence="1">
    <location>
        <begin position="322"/>
        <end position="380"/>
    </location>
</feature>
<dbReference type="RefSeq" id="WP_311037332.1">
    <property type="nucleotide sequence ID" value="NZ_CP117522.1"/>
</dbReference>
<feature type="compositionally biased region" description="Polar residues" evidence="1">
    <location>
        <begin position="354"/>
        <end position="364"/>
    </location>
</feature>
<gene>
    <name evidence="2" type="ORF">PS467_26440</name>
</gene>
<keyword evidence="3" id="KW-1185">Reference proteome</keyword>
<feature type="region of interest" description="Disordered" evidence="1">
    <location>
        <begin position="29"/>
        <end position="54"/>
    </location>
</feature>
<feature type="compositionally biased region" description="Pro residues" evidence="1">
    <location>
        <begin position="39"/>
        <end position="50"/>
    </location>
</feature>
<evidence type="ECO:0000313" key="2">
    <source>
        <dbReference type="EMBL" id="WNE98618.1"/>
    </source>
</evidence>
<evidence type="ECO:0000313" key="3">
    <source>
        <dbReference type="Proteomes" id="UP001305606"/>
    </source>
</evidence>
<dbReference type="Gene3D" id="3.20.20.80">
    <property type="entry name" value="Glycosidases"/>
    <property type="match status" value="1"/>
</dbReference>
<dbReference type="InterPro" id="IPR052750">
    <property type="entry name" value="GH18_Chitinase"/>
</dbReference>
<protein>
    <submittedName>
        <fullName evidence="2">Chitinase</fullName>
    </submittedName>
</protein>
<dbReference type="EMBL" id="CP117522">
    <property type="protein sequence ID" value="WNE98618.1"/>
    <property type="molecule type" value="Genomic_DNA"/>
</dbReference>
<feature type="compositionally biased region" description="Low complexity" evidence="1">
    <location>
        <begin position="329"/>
        <end position="353"/>
    </location>
</feature>
<proteinExistence type="predicted"/>
<evidence type="ECO:0000256" key="1">
    <source>
        <dbReference type="SAM" id="MobiDB-lite"/>
    </source>
</evidence>
<dbReference type="Proteomes" id="UP001305606">
    <property type="component" value="Chromosome"/>
</dbReference>
<dbReference type="SUPFAM" id="SSF51445">
    <property type="entry name" value="(Trans)glycosidases"/>
    <property type="match status" value="1"/>
</dbReference>
<accession>A0ABY9V1I1</accession>
<organism evidence="2 3">
    <name type="scientific">Streptomyces luomodiensis</name>
    <dbReference type="NCBI Taxonomy" id="3026192"/>
    <lineage>
        <taxon>Bacteria</taxon>
        <taxon>Bacillati</taxon>
        <taxon>Actinomycetota</taxon>
        <taxon>Actinomycetes</taxon>
        <taxon>Kitasatosporales</taxon>
        <taxon>Streptomycetaceae</taxon>
        <taxon>Streptomyces</taxon>
    </lineage>
</organism>